<dbReference type="PANTHER" id="PTHR43400">
    <property type="entry name" value="FUMARATE REDUCTASE"/>
    <property type="match status" value="1"/>
</dbReference>
<evidence type="ECO:0000313" key="6">
    <source>
        <dbReference type="EMBL" id="RRH72986.1"/>
    </source>
</evidence>
<dbReference type="Pfam" id="PF00890">
    <property type="entry name" value="FAD_binding_2"/>
    <property type="match status" value="1"/>
</dbReference>
<evidence type="ECO:0000256" key="2">
    <source>
        <dbReference type="ARBA" id="ARBA00022630"/>
    </source>
</evidence>
<feature type="domain" description="FAD-dependent oxidoreductase 2 FAD-binding" evidence="5">
    <location>
        <begin position="6"/>
        <end position="423"/>
    </location>
</feature>
<organism evidence="6 7">
    <name type="scientific">Falsigemmobacter faecalis</name>
    <dbReference type="NCBI Taxonomy" id="2488730"/>
    <lineage>
        <taxon>Bacteria</taxon>
        <taxon>Pseudomonadati</taxon>
        <taxon>Pseudomonadota</taxon>
        <taxon>Alphaproteobacteria</taxon>
        <taxon>Rhodobacterales</taxon>
        <taxon>Paracoccaceae</taxon>
        <taxon>Falsigemmobacter</taxon>
    </lineage>
</organism>
<keyword evidence="7" id="KW-1185">Reference proteome</keyword>
<evidence type="ECO:0000259" key="5">
    <source>
        <dbReference type="Pfam" id="PF00890"/>
    </source>
</evidence>
<accession>A0A3P3DH29</accession>
<dbReference type="SUPFAM" id="SSF51905">
    <property type="entry name" value="FAD/NAD(P)-binding domain"/>
    <property type="match status" value="1"/>
</dbReference>
<sequence length="454" mass="47442">MSDELDVLIIGAGACGLCAAIQAHDKGLSVAILEKNDRAGGNSALSTGSVPAAGSRFQKEAGIADDPATYFRDLMGIAGETEAEGLVRRMTEVSAETVEWLIDDIGCRMELVTAYKHIGHSTNRLHAPKSRRGQDFVDDLIAAVEKRDIPLAVGNSARSLIVEEGRVCGAMIDTGDGELVEMRARAVILASNGFGNNRELVARHIPEIAGAQYFGALGSDGEAMIWGEELGAQFLNMNAYQGYAAVADPHGSILSWTTIEKGGVLLDKDGKRFGDESLGYSGYARHVLEQGEHSWAIFDQRIFEIAMQEEEFAELWEHKGLKKGDTLAEVAAAQGIDGAAAEAAVAAYNAAAAAGEGDAFGRKNFGMAPLQAPFYSCRTLPALFHTQGGLAVDDDARVLRKDGSAIPGLYAGGGAAAGVSGAKGALGYASGNGLLTATALGRLAALAAARDLEV</sequence>
<dbReference type="PANTHER" id="PTHR43400:SF10">
    <property type="entry name" value="3-OXOSTEROID 1-DEHYDROGENASE"/>
    <property type="match status" value="1"/>
</dbReference>
<proteinExistence type="predicted"/>
<dbReference type="RefSeq" id="WP_124965539.1">
    <property type="nucleotide sequence ID" value="NZ_RRAZ01000020.1"/>
</dbReference>
<dbReference type="Proteomes" id="UP000282125">
    <property type="component" value="Unassembled WGS sequence"/>
</dbReference>
<gene>
    <name evidence="6" type="ORF">EG244_13600</name>
</gene>
<keyword evidence="2" id="KW-0285">Flavoprotein</keyword>
<dbReference type="SUPFAM" id="SSF56425">
    <property type="entry name" value="Succinate dehydrogenase/fumarate reductase flavoprotein, catalytic domain"/>
    <property type="match status" value="1"/>
</dbReference>
<evidence type="ECO:0000256" key="3">
    <source>
        <dbReference type="ARBA" id="ARBA00022827"/>
    </source>
</evidence>
<dbReference type="InterPro" id="IPR003953">
    <property type="entry name" value="FAD-dep_OxRdtase_2_FAD-bd"/>
</dbReference>
<dbReference type="Gene3D" id="3.50.50.60">
    <property type="entry name" value="FAD/NAD(P)-binding domain"/>
    <property type="match status" value="1"/>
</dbReference>
<dbReference type="InterPro" id="IPR027477">
    <property type="entry name" value="Succ_DH/fumarate_Rdtase_cat_sf"/>
</dbReference>
<comment type="cofactor">
    <cofactor evidence="1">
        <name>FAD</name>
        <dbReference type="ChEBI" id="CHEBI:57692"/>
    </cofactor>
</comment>
<dbReference type="EMBL" id="RRAZ01000020">
    <property type="protein sequence ID" value="RRH72986.1"/>
    <property type="molecule type" value="Genomic_DNA"/>
</dbReference>
<dbReference type="InterPro" id="IPR036188">
    <property type="entry name" value="FAD/NAD-bd_sf"/>
</dbReference>
<reference evidence="6 7" key="1">
    <citation type="submission" date="2018-11" db="EMBL/GenBank/DDBJ databases">
        <title>Gemmobacter sp. nov., YIM 102744-1 draft genome.</title>
        <authorList>
            <person name="Li G."/>
            <person name="Jiang Y."/>
        </authorList>
    </citation>
    <scope>NUCLEOTIDE SEQUENCE [LARGE SCALE GENOMIC DNA]</scope>
    <source>
        <strain evidence="6 7">YIM 102744-1</strain>
    </source>
</reference>
<comment type="caution">
    <text evidence="6">The sequence shown here is derived from an EMBL/GenBank/DDBJ whole genome shotgun (WGS) entry which is preliminary data.</text>
</comment>
<evidence type="ECO:0000256" key="4">
    <source>
        <dbReference type="ARBA" id="ARBA00023002"/>
    </source>
</evidence>
<dbReference type="InterPro" id="IPR050315">
    <property type="entry name" value="FAD-oxidoreductase_2"/>
</dbReference>
<dbReference type="GO" id="GO:0008202">
    <property type="term" value="P:steroid metabolic process"/>
    <property type="evidence" value="ECO:0007669"/>
    <property type="project" value="UniProtKB-ARBA"/>
</dbReference>
<dbReference type="Gene3D" id="3.90.700.10">
    <property type="entry name" value="Succinate dehydrogenase/fumarate reductase flavoprotein, catalytic domain"/>
    <property type="match status" value="1"/>
</dbReference>
<protein>
    <submittedName>
        <fullName evidence="6">FAD-dependent oxidoreductase</fullName>
    </submittedName>
</protein>
<dbReference type="AlphaFoldDB" id="A0A3P3DH29"/>
<evidence type="ECO:0000313" key="7">
    <source>
        <dbReference type="Proteomes" id="UP000282125"/>
    </source>
</evidence>
<dbReference type="OrthoDB" id="3178130at2"/>
<dbReference type="GO" id="GO:0016491">
    <property type="term" value="F:oxidoreductase activity"/>
    <property type="evidence" value="ECO:0007669"/>
    <property type="project" value="UniProtKB-KW"/>
</dbReference>
<evidence type="ECO:0000256" key="1">
    <source>
        <dbReference type="ARBA" id="ARBA00001974"/>
    </source>
</evidence>
<name>A0A3P3DH29_9RHOB</name>
<keyword evidence="3" id="KW-0274">FAD</keyword>
<keyword evidence="4" id="KW-0560">Oxidoreductase</keyword>